<dbReference type="OrthoDB" id="3686926at2"/>
<reference evidence="2 3" key="1">
    <citation type="submission" date="2019-03" db="EMBL/GenBank/DDBJ databases">
        <title>Genomic Encyclopedia of Type Strains, Phase IV (KMG-IV): sequencing the most valuable type-strain genomes for metagenomic binning, comparative biology and taxonomic classification.</title>
        <authorList>
            <person name="Goeker M."/>
        </authorList>
    </citation>
    <scope>NUCLEOTIDE SEQUENCE [LARGE SCALE GENOMIC DNA]</scope>
    <source>
        <strain evidence="2 3">DSM 45707</strain>
    </source>
</reference>
<evidence type="ECO:0000313" key="2">
    <source>
        <dbReference type="EMBL" id="TCS91983.1"/>
    </source>
</evidence>
<name>A0A4R3L1B3_9BACL</name>
<evidence type="ECO:0000313" key="3">
    <source>
        <dbReference type="Proteomes" id="UP000294937"/>
    </source>
</evidence>
<accession>A0A4R3L1B3</accession>
<organism evidence="2 3">
    <name type="scientific">Hazenella coriacea</name>
    <dbReference type="NCBI Taxonomy" id="1179467"/>
    <lineage>
        <taxon>Bacteria</taxon>
        <taxon>Bacillati</taxon>
        <taxon>Bacillota</taxon>
        <taxon>Bacilli</taxon>
        <taxon>Bacillales</taxon>
        <taxon>Thermoactinomycetaceae</taxon>
        <taxon>Hazenella</taxon>
    </lineage>
</organism>
<comment type="caution">
    <text evidence="2">The sequence shown here is derived from an EMBL/GenBank/DDBJ whole genome shotgun (WGS) entry which is preliminary data.</text>
</comment>
<feature type="transmembrane region" description="Helical" evidence="1">
    <location>
        <begin position="43"/>
        <end position="62"/>
    </location>
</feature>
<feature type="transmembrane region" description="Helical" evidence="1">
    <location>
        <begin position="102"/>
        <end position="127"/>
    </location>
</feature>
<dbReference type="Proteomes" id="UP000294937">
    <property type="component" value="Unassembled WGS sequence"/>
</dbReference>
<sequence length="155" mass="17548">MKRLFTSMKKAFPTTLRLYLGIMFLIYGLAKIVMGQFGEPAPTAIVSQGEGFALAWTFFGYSRFYELVIGWGEVIAAILIMIPRTSTLGAVMYFPISINVMLVNYCFNIGVQDLSTVLVIMNVILLWMDRKKLLMIFWKADQLKGQIEEKGVKVS</sequence>
<keyword evidence="3" id="KW-1185">Reference proteome</keyword>
<keyword evidence="1" id="KW-0812">Transmembrane</keyword>
<keyword evidence="1" id="KW-1133">Transmembrane helix</keyword>
<dbReference type="RefSeq" id="WP_131926881.1">
    <property type="nucleotide sequence ID" value="NZ_SMAG01000020.1"/>
</dbReference>
<feature type="transmembrane region" description="Helical" evidence="1">
    <location>
        <begin position="74"/>
        <end position="96"/>
    </location>
</feature>
<keyword evidence="1" id="KW-0472">Membrane</keyword>
<gene>
    <name evidence="2" type="ORF">EDD58_1203</name>
</gene>
<feature type="transmembrane region" description="Helical" evidence="1">
    <location>
        <begin position="16"/>
        <end position="37"/>
    </location>
</feature>
<evidence type="ECO:0008006" key="4">
    <source>
        <dbReference type="Google" id="ProtNLM"/>
    </source>
</evidence>
<proteinExistence type="predicted"/>
<evidence type="ECO:0000256" key="1">
    <source>
        <dbReference type="SAM" id="Phobius"/>
    </source>
</evidence>
<dbReference type="EMBL" id="SMAG01000020">
    <property type="protein sequence ID" value="TCS91983.1"/>
    <property type="molecule type" value="Genomic_DNA"/>
</dbReference>
<dbReference type="AlphaFoldDB" id="A0A4R3L1B3"/>
<protein>
    <recommendedName>
        <fullName evidence="4">DoxX-like protein</fullName>
    </recommendedName>
</protein>